<feature type="chain" id="PRO_5043820459" evidence="3">
    <location>
        <begin position="25"/>
        <end position="588"/>
    </location>
</feature>
<dbReference type="EMBL" id="BTSY01000006">
    <property type="protein sequence ID" value="GMT34026.1"/>
    <property type="molecule type" value="Genomic_DNA"/>
</dbReference>
<gene>
    <name evidence="4" type="ORF">PFISCL1PPCAC_25323</name>
</gene>
<reference evidence="4" key="1">
    <citation type="submission" date="2023-10" db="EMBL/GenBank/DDBJ databases">
        <title>Genome assembly of Pristionchus species.</title>
        <authorList>
            <person name="Yoshida K."/>
            <person name="Sommer R.J."/>
        </authorList>
    </citation>
    <scope>NUCLEOTIDE SEQUENCE</scope>
    <source>
        <strain evidence="4">RS5133</strain>
    </source>
</reference>
<dbReference type="Proteomes" id="UP001432322">
    <property type="component" value="Unassembled WGS sequence"/>
</dbReference>
<protein>
    <submittedName>
        <fullName evidence="4">Uncharacterized protein</fullName>
    </submittedName>
</protein>
<proteinExistence type="predicted"/>
<evidence type="ECO:0000256" key="3">
    <source>
        <dbReference type="SAM" id="SignalP"/>
    </source>
</evidence>
<feature type="transmembrane region" description="Helical" evidence="2">
    <location>
        <begin position="487"/>
        <end position="507"/>
    </location>
</feature>
<organism evidence="4 5">
    <name type="scientific">Pristionchus fissidentatus</name>
    <dbReference type="NCBI Taxonomy" id="1538716"/>
    <lineage>
        <taxon>Eukaryota</taxon>
        <taxon>Metazoa</taxon>
        <taxon>Ecdysozoa</taxon>
        <taxon>Nematoda</taxon>
        <taxon>Chromadorea</taxon>
        <taxon>Rhabditida</taxon>
        <taxon>Rhabditina</taxon>
        <taxon>Diplogasteromorpha</taxon>
        <taxon>Diplogasteroidea</taxon>
        <taxon>Neodiplogasteridae</taxon>
        <taxon>Pristionchus</taxon>
    </lineage>
</organism>
<feature type="non-terminal residue" evidence="4">
    <location>
        <position position="1"/>
    </location>
</feature>
<dbReference type="AlphaFoldDB" id="A0AAV5WSN7"/>
<keyword evidence="2" id="KW-1133">Transmembrane helix</keyword>
<feature type="compositionally biased region" description="Gly residues" evidence="1">
    <location>
        <begin position="447"/>
        <end position="457"/>
    </location>
</feature>
<feature type="signal peptide" evidence="3">
    <location>
        <begin position="1"/>
        <end position="24"/>
    </location>
</feature>
<name>A0AAV5WSN7_9BILA</name>
<evidence type="ECO:0000313" key="5">
    <source>
        <dbReference type="Proteomes" id="UP001432322"/>
    </source>
</evidence>
<feature type="non-terminal residue" evidence="4">
    <location>
        <position position="588"/>
    </location>
</feature>
<comment type="caution">
    <text evidence="4">The sequence shown here is derived from an EMBL/GenBank/DDBJ whole genome shotgun (WGS) entry which is preliminary data.</text>
</comment>
<evidence type="ECO:0000256" key="1">
    <source>
        <dbReference type="SAM" id="MobiDB-lite"/>
    </source>
</evidence>
<keyword evidence="2" id="KW-0812">Transmembrane</keyword>
<keyword evidence="2" id="KW-0472">Membrane</keyword>
<sequence>HRSIYAAAMIIFLIFLHLTHNSIGIEIDWKNCRTEVTCFAHEKCLTNQDSNTYTESAFFPDKGCSTGFTVRAFSPTKWRVHLQVKVKGTTLKKEEGVALESSTGQALIGCKTSGRKVVRFGKFSPTLHEESKITDSLFSCIFDVVINDQEKTPSFRYETQNQKEKFTNNMKQYLHQLGRVTCNADKIVFDKKTIEKGLLKYELSDSDKESMTIKCASVPGSELYVGEQIEGKETTVTKTDNLRCEADATDNNAYKYTYDKNWFSGETQIKAFCAKPIDLFCNEDLSQPNCADCPERKFAPANTNSPTPTPSILECPGDKWLIDSRFYKIQKMKCSNDVSDPEKAKWYLEDGGEFSTAVCFDKFDCLVSSKLDINPPSRFQPVTVSDKALSCNDSRILTARIGGKKSTHNSITCDGATGNWADDAGVIFGEKARVFCSEPGKIDDKSGGGGTKGGGGGEEADATDKSAVQQKASAGPASAGWHETASYVGYAMFALALIAIIVGVIVYKTRRARRNKKARDGATDARNTLMQESDWNWQAVTDFIAGWANFSPDEKAKFIEQSYAELGNRSTATHMLYILEHMIKTENN</sequence>
<keyword evidence="3" id="KW-0732">Signal</keyword>
<evidence type="ECO:0000256" key="2">
    <source>
        <dbReference type="SAM" id="Phobius"/>
    </source>
</evidence>
<evidence type="ECO:0000313" key="4">
    <source>
        <dbReference type="EMBL" id="GMT34026.1"/>
    </source>
</evidence>
<accession>A0AAV5WSN7</accession>
<keyword evidence="5" id="KW-1185">Reference proteome</keyword>
<feature type="region of interest" description="Disordered" evidence="1">
    <location>
        <begin position="439"/>
        <end position="475"/>
    </location>
</feature>